<evidence type="ECO:0000313" key="1">
    <source>
        <dbReference type="EMBL" id="MCE3216845.1"/>
    </source>
</evidence>
<organism evidence="1 2">
    <name type="scientific">Datura stramonium</name>
    <name type="common">Jimsonweed</name>
    <name type="synonym">Common thornapple</name>
    <dbReference type="NCBI Taxonomy" id="4076"/>
    <lineage>
        <taxon>Eukaryota</taxon>
        <taxon>Viridiplantae</taxon>
        <taxon>Streptophyta</taxon>
        <taxon>Embryophyta</taxon>
        <taxon>Tracheophyta</taxon>
        <taxon>Spermatophyta</taxon>
        <taxon>Magnoliopsida</taxon>
        <taxon>eudicotyledons</taxon>
        <taxon>Gunneridae</taxon>
        <taxon>Pentapetalae</taxon>
        <taxon>asterids</taxon>
        <taxon>lamiids</taxon>
        <taxon>Solanales</taxon>
        <taxon>Solanaceae</taxon>
        <taxon>Solanoideae</taxon>
        <taxon>Datureae</taxon>
        <taxon>Datura</taxon>
    </lineage>
</organism>
<evidence type="ECO:0000313" key="2">
    <source>
        <dbReference type="Proteomes" id="UP000823775"/>
    </source>
</evidence>
<sequence length="77" mass="8379">ELAHAPNFTTAAQRCRWPHMLTCLEGVVVRLPMRRRPGASRLLQRLERQCLTPAHARSPAAAACCAGPRNAAAPRPA</sequence>
<proteinExistence type="predicted"/>
<comment type="caution">
    <text evidence="1">The sequence shown here is derived from an EMBL/GenBank/DDBJ whole genome shotgun (WGS) entry which is preliminary data.</text>
</comment>
<dbReference type="Proteomes" id="UP000823775">
    <property type="component" value="Unassembled WGS sequence"/>
</dbReference>
<accession>A0ABS8WXR2</accession>
<dbReference type="EMBL" id="JACEIK010014416">
    <property type="protein sequence ID" value="MCE3216845.1"/>
    <property type="molecule type" value="Genomic_DNA"/>
</dbReference>
<protein>
    <submittedName>
        <fullName evidence="1">Uncharacterized protein</fullName>
    </submittedName>
</protein>
<name>A0ABS8WXR2_DATST</name>
<feature type="non-terminal residue" evidence="1">
    <location>
        <position position="1"/>
    </location>
</feature>
<gene>
    <name evidence="1" type="ORF">HAX54_008447</name>
</gene>
<keyword evidence="2" id="KW-1185">Reference proteome</keyword>
<reference evidence="1 2" key="1">
    <citation type="journal article" date="2021" name="BMC Genomics">
        <title>Datura genome reveals duplications of psychoactive alkaloid biosynthetic genes and high mutation rate following tissue culture.</title>
        <authorList>
            <person name="Rajewski A."/>
            <person name="Carter-House D."/>
            <person name="Stajich J."/>
            <person name="Litt A."/>
        </authorList>
    </citation>
    <scope>NUCLEOTIDE SEQUENCE [LARGE SCALE GENOMIC DNA]</scope>
    <source>
        <strain evidence="1">AR-01</strain>
    </source>
</reference>